<protein>
    <submittedName>
        <fullName evidence="7">Sodium-dependent transporter</fullName>
    </submittedName>
</protein>
<comment type="subcellular location">
    <subcellularLocation>
        <location evidence="1">Membrane</location>
        <topology evidence="1">Multi-pass membrane protein</topology>
    </subcellularLocation>
</comment>
<dbReference type="PROSITE" id="PS50267">
    <property type="entry name" value="NA_NEUROTRAN_SYMP_3"/>
    <property type="match status" value="1"/>
</dbReference>
<dbReference type="InterPro" id="IPR047218">
    <property type="entry name" value="YocR/YhdH-like"/>
</dbReference>
<keyword evidence="8" id="KW-1185">Reference proteome</keyword>
<keyword evidence="5 6" id="KW-0472">Membrane</keyword>
<dbReference type="OrthoDB" id="9762833at2"/>
<dbReference type="AlphaFoldDB" id="A0A4S2H7L9"/>
<feature type="transmembrane region" description="Helical" evidence="6">
    <location>
        <begin position="419"/>
        <end position="439"/>
    </location>
</feature>
<dbReference type="NCBIfam" id="NF037979">
    <property type="entry name" value="Na_transp"/>
    <property type="match status" value="1"/>
</dbReference>
<organism evidence="7 8">
    <name type="scientific">Marinicauda pacifica</name>
    <dbReference type="NCBI Taxonomy" id="1133559"/>
    <lineage>
        <taxon>Bacteria</taxon>
        <taxon>Pseudomonadati</taxon>
        <taxon>Pseudomonadota</taxon>
        <taxon>Alphaproteobacteria</taxon>
        <taxon>Maricaulales</taxon>
        <taxon>Maricaulaceae</taxon>
        <taxon>Marinicauda</taxon>
    </lineage>
</organism>
<dbReference type="RefSeq" id="WP_135945733.1">
    <property type="nucleotide sequence ID" value="NZ_BMEI01000004.1"/>
</dbReference>
<reference evidence="7 8" key="1">
    <citation type="journal article" date="2013" name="Int. J. Syst. Evol. Microbiol.">
        <title>Marinicauda pacifica gen. nov., sp. nov., a prosthecate alphaproteobacterium of the family Hyphomonadaceae isolated from deep seawater.</title>
        <authorList>
            <person name="Zhang X.Y."/>
            <person name="Li G.W."/>
            <person name="Wang C.S."/>
            <person name="Zhang Y.J."/>
            <person name="Xu X.W."/>
            <person name="Li H."/>
            <person name="Liu A."/>
            <person name="Liu C."/>
            <person name="Xie B.B."/>
            <person name="Qin Q.L."/>
            <person name="Xu Z."/>
            <person name="Chen X.L."/>
            <person name="Zhou B.C."/>
            <person name="Zhang Y.Z."/>
        </authorList>
    </citation>
    <scope>NUCLEOTIDE SEQUENCE [LARGE SCALE GENOMIC DNA]</scope>
    <source>
        <strain evidence="7 8">P-1 km-3</strain>
    </source>
</reference>
<dbReference type="PRINTS" id="PR00176">
    <property type="entry name" value="NANEUSMPORT"/>
</dbReference>
<keyword evidence="3 6" id="KW-0812">Transmembrane</keyword>
<dbReference type="PANTHER" id="PTHR42948">
    <property type="entry name" value="TRANSPORTER"/>
    <property type="match status" value="1"/>
</dbReference>
<dbReference type="EMBL" id="SRXV01000004">
    <property type="protein sequence ID" value="TGY91810.1"/>
    <property type="molecule type" value="Genomic_DNA"/>
</dbReference>
<evidence type="ECO:0000256" key="4">
    <source>
        <dbReference type="ARBA" id="ARBA00022989"/>
    </source>
</evidence>
<name>A0A4S2H7L9_9PROT</name>
<accession>A0A4S2H7L9</accession>
<feature type="transmembrane region" description="Helical" evidence="6">
    <location>
        <begin position="347"/>
        <end position="368"/>
    </location>
</feature>
<evidence type="ECO:0000256" key="5">
    <source>
        <dbReference type="ARBA" id="ARBA00023136"/>
    </source>
</evidence>
<feature type="transmembrane region" description="Helical" evidence="6">
    <location>
        <begin position="257"/>
        <end position="283"/>
    </location>
</feature>
<keyword evidence="4 6" id="KW-1133">Transmembrane helix</keyword>
<evidence type="ECO:0000313" key="8">
    <source>
        <dbReference type="Proteomes" id="UP000305451"/>
    </source>
</evidence>
<dbReference type="Proteomes" id="UP000305451">
    <property type="component" value="Unassembled WGS sequence"/>
</dbReference>
<comment type="caution">
    <text evidence="7">The sequence shown here is derived from an EMBL/GenBank/DDBJ whole genome shotgun (WGS) entry which is preliminary data.</text>
</comment>
<feature type="transmembrane region" description="Helical" evidence="6">
    <location>
        <begin position="151"/>
        <end position="169"/>
    </location>
</feature>
<feature type="transmembrane region" description="Helical" evidence="6">
    <location>
        <begin position="380"/>
        <end position="398"/>
    </location>
</feature>
<dbReference type="CDD" id="cd10336">
    <property type="entry name" value="SLC6sbd_Tyt1-Like"/>
    <property type="match status" value="1"/>
</dbReference>
<proteinExistence type="predicted"/>
<gene>
    <name evidence="7" type="ORF">E5162_13100</name>
</gene>
<dbReference type="Pfam" id="PF00209">
    <property type="entry name" value="SNF"/>
    <property type="match status" value="2"/>
</dbReference>
<feature type="transmembrane region" description="Helical" evidence="6">
    <location>
        <begin position="176"/>
        <end position="196"/>
    </location>
</feature>
<evidence type="ECO:0000256" key="3">
    <source>
        <dbReference type="ARBA" id="ARBA00022692"/>
    </source>
</evidence>
<evidence type="ECO:0000256" key="2">
    <source>
        <dbReference type="ARBA" id="ARBA00022448"/>
    </source>
</evidence>
<feature type="transmembrane region" description="Helical" evidence="6">
    <location>
        <begin position="312"/>
        <end position="335"/>
    </location>
</feature>
<dbReference type="InterPro" id="IPR037272">
    <property type="entry name" value="SNS_sf"/>
</dbReference>
<feature type="transmembrane region" description="Helical" evidence="6">
    <location>
        <begin position="216"/>
        <end position="245"/>
    </location>
</feature>
<sequence length="446" mass="46932">MASLSPGQHAHWSSRFAFVMAAVGSSVGLGNLWRFPFQTGENGGSAFVLVYLFCVALVAYPVLNAELSIGRNAQLSAVGATRKMAHNSGASTRWSIVGWFGMIGAFLILCTYSVIAGQVMAFSAMGFLGEFGSSPVGEAPVSLYNSIPVQIFWHSLFIVLTVLIVARGLKGGIEQAVTILMPLFFVMLIGLSVFSLLRGDALETLNYLFAPDFTKITPGVVLAALGQALFSVSVGSAIMITYGSYLPRSENLGTSSAIIAGSDTLVALIAGLMIFPIVFLVGIDPASGMGLIFNALPAVFADMAFGNMVGGAFFFLAFIAALTSSISLLQVIVAWAEEHTDMSAGMAATVAGALVWMVGVGAVYSPVFGGAFVDVLSGEIFLPITAFLVAVFAGWVIPKATMRHENSEMSEGVFSLWRFLLRYVCPIVIGAILVLGLNARFGVFGG</sequence>
<dbReference type="InterPro" id="IPR000175">
    <property type="entry name" value="Na/ntran_symport"/>
</dbReference>
<feature type="transmembrane region" description="Helical" evidence="6">
    <location>
        <begin position="12"/>
        <end position="33"/>
    </location>
</feature>
<evidence type="ECO:0000313" key="7">
    <source>
        <dbReference type="EMBL" id="TGY91810.1"/>
    </source>
</evidence>
<dbReference type="GO" id="GO:0016020">
    <property type="term" value="C:membrane"/>
    <property type="evidence" value="ECO:0007669"/>
    <property type="project" value="UniProtKB-SubCell"/>
</dbReference>
<dbReference type="PANTHER" id="PTHR42948:SF1">
    <property type="entry name" value="TRANSPORTER"/>
    <property type="match status" value="1"/>
</dbReference>
<evidence type="ECO:0000256" key="1">
    <source>
        <dbReference type="ARBA" id="ARBA00004141"/>
    </source>
</evidence>
<feature type="transmembrane region" description="Helical" evidence="6">
    <location>
        <begin position="94"/>
        <end position="115"/>
    </location>
</feature>
<evidence type="ECO:0000256" key="6">
    <source>
        <dbReference type="SAM" id="Phobius"/>
    </source>
</evidence>
<keyword evidence="2" id="KW-0813">Transport</keyword>
<feature type="transmembrane region" description="Helical" evidence="6">
    <location>
        <begin position="45"/>
        <end position="63"/>
    </location>
</feature>
<dbReference type="SUPFAM" id="SSF161070">
    <property type="entry name" value="SNF-like"/>
    <property type="match status" value="1"/>
</dbReference>